<accession>A0A6G3WW84</accession>
<evidence type="ECO:0000313" key="1">
    <source>
        <dbReference type="EMBL" id="NEE09560.1"/>
    </source>
</evidence>
<dbReference type="EMBL" id="JAAGMN010002457">
    <property type="protein sequence ID" value="NEE09560.1"/>
    <property type="molecule type" value="Genomic_DNA"/>
</dbReference>
<reference evidence="1" key="1">
    <citation type="submission" date="2020-01" db="EMBL/GenBank/DDBJ databases">
        <title>Insect and environment-associated Actinomycetes.</title>
        <authorList>
            <person name="Currrie C."/>
            <person name="Chevrette M."/>
            <person name="Carlson C."/>
            <person name="Stubbendieck R."/>
            <person name="Wendt-Pienkowski E."/>
        </authorList>
    </citation>
    <scope>NUCLEOTIDE SEQUENCE</scope>
    <source>
        <strain evidence="1">SID7499</strain>
    </source>
</reference>
<name>A0A6G3WW84_9ACTN</name>
<organism evidence="1">
    <name type="scientific">Streptomyces sp. SID7499</name>
    <dbReference type="NCBI Taxonomy" id="2706086"/>
    <lineage>
        <taxon>Bacteria</taxon>
        <taxon>Bacillati</taxon>
        <taxon>Actinomycetota</taxon>
        <taxon>Actinomycetes</taxon>
        <taxon>Kitasatosporales</taxon>
        <taxon>Streptomycetaceae</taxon>
        <taxon>Streptomyces</taxon>
    </lineage>
</organism>
<proteinExistence type="predicted"/>
<comment type="caution">
    <text evidence="1">The sequence shown here is derived from an EMBL/GenBank/DDBJ whole genome shotgun (WGS) entry which is preliminary data.</text>
</comment>
<protein>
    <submittedName>
        <fullName evidence="1">Uncharacterized protein</fullName>
    </submittedName>
</protein>
<gene>
    <name evidence="1" type="ORF">G3M58_24290</name>
</gene>
<sequence length="167" mass="16449">MAAPGAWAPRIHASHGVVRWARAAVIALLAALAVLIHHETAAAAIGSTPSSAAHVMTPGMVMSGSHATAATAMSVHGHGHGSAAAQAAEPTTAAVPTKSNADSPPCSGMTMQHCATASFEVVKLAPPTQTPVPLGLAVPGTAATAPMGAGTVNRAPPDLSVLSQLRI</sequence>
<dbReference type="AlphaFoldDB" id="A0A6G3WW84"/>